<dbReference type="EC" id="2.3.2.2" evidence="9"/>
<evidence type="ECO:0000313" key="13">
    <source>
        <dbReference type="Proteomes" id="UP001595897"/>
    </source>
</evidence>
<dbReference type="Gene3D" id="1.10.246.130">
    <property type="match status" value="1"/>
</dbReference>
<feature type="compositionally biased region" description="Polar residues" evidence="10">
    <location>
        <begin position="50"/>
        <end position="60"/>
    </location>
</feature>
<sequence>MPVMNPQATELPKELAKPNAIKIKVASTLLSAAFFIITSAASAQVPAPQLNDTGQSTSPVQWEDREPEAATGRNKKQAVVGEHYMVAAANPHASQAGKRILEQGGSAIDAAIAVQAMLTLVEPQSSGIGGGAFILYWDNTAKQLYTFDGREVAPANTPEDVFFKNGEQMSWRDSVVGGKSVGVPGVLKALDMAHKKHGKLPWEQLFNDTIYLAKKGFEVSPRLAGLLARDLHPALNHFEAANAYFKPGGEWLKAGQIRTNEALANNLEKIAKQGVEYFYSGALAEQIAEAVRLAPINPSRMSTRDLRNYQAIERLPMCGDYRSYKVCGMAPPSSGGVSVYQILNGLEQFELSNWTAQSTELVHAFSQASALAFADRAVYLADLDFMGLSAKPLVAPDYLASRRALISLYKPFEKATEGKPYAEYAFAQDDAYELNSTSHIAIVDKHGNAVSMTSSIEFMFGSGVMVGGFLLNNQLTDFALSPERDGLPVLNRVEAFKRPRSSMSPTMVFDEQGELSMVVGSPGGSRIINYVAQALINVIDFDMDMQEAISAPRFTNRNDYTALEKGTSIESLAPQLKALGHDVRIIDLNSGIHGIQIKDKKLIGGADPRREGLVTGR</sequence>
<keyword evidence="5 9" id="KW-0378">Hydrolase</keyword>
<evidence type="ECO:0000256" key="1">
    <source>
        <dbReference type="ARBA" id="ARBA00001049"/>
    </source>
</evidence>
<comment type="catalytic activity">
    <reaction evidence="8 9">
        <text>an N-terminal (5-L-glutamyl)-[peptide] + an alpha-amino acid = 5-L-glutamyl amino acid + an N-terminal L-alpha-aminoacyl-[peptide]</text>
        <dbReference type="Rhea" id="RHEA:23904"/>
        <dbReference type="Rhea" id="RHEA-COMP:9780"/>
        <dbReference type="Rhea" id="RHEA-COMP:9795"/>
        <dbReference type="ChEBI" id="CHEBI:77644"/>
        <dbReference type="ChEBI" id="CHEBI:78597"/>
        <dbReference type="ChEBI" id="CHEBI:78599"/>
        <dbReference type="ChEBI" id="CHEBI:78608"/>
        <dbReference type="EC" id="2.3.2.2"/>
    </reaction>
</comment>
<keyword evidence="9" id="KW-0317">Glutathione biosynthesis</keyword>
<dbReference type="PRINTS" id="PR01210">
    <property type="entry name" value="GGTRANSPTASE"/>
</dbReference>
<evidence type="ECO:0000313" key="12">
    <source>
        <dbReference type="EMBL" id="MFC4699251.1"/>
    </source>
</evidence>
<dbReference type="InterPro" id="IPR043137">
    <property type="entry name" value="GGT_ssub_C"/>
</dbReference>
<dbReference type="GO" id="GO:0103068">
    <property type="term" value="F:leukotriene C4 gamma-glutamyl transferase activity"/>
    <property type="evidence" value="ECO:0007669"/>
    <property type="project" value="UniProtKB-EC"/>
</dbReference>
<reference evidence="13" key="1">
    <citation type="journal article" date="2019" name="Int. J. Syst. Evol. Microbiol.">
        <title>The Global Catalogue of Microorganisms (GCM) 10K type strain sequencing project: providing services to taxonomists for standard genome sequencing and annotation.</title>
        <authorList>
            <consortium name="The Broad Institute Genomics Platform"/>
            <consortium name="The Broad Institute Genome Sequencing Center for Infectious Disease"/>
            <person name="Wu L."/>
            <person name="Ma J."/>
        </authorList>
    </citation>
    <scope>NUCLEOTIDE SEQUENCE [LARGE SCALE GENOMIC DNA]</scope>
    <source>
        <strain evidence="13">KACC 12507</strain>
    </source>
</reference>
<comment type="PTM">
    <text evidence="9">Cleaved by autocatalysis into a large and a small subunit.</text>
</comment>
<comment type="similarity">
    <text evidence="3 9">Belongs to the gamma-glutamyltransferase family.</text>
</comment>
<keyword evidence="6 9" id="KW-0865">Zymogen</keyword>
<keyword evidence="4 9" id="KW-0808">Transferase</keyword>
<dbReference type="InterPro" id="IPR029055">
    <property type="entry name" value="Ntn_hydrolases_N"/>
</dbReference>
<dbReference type="PANTHER" id="PTHR43199">
    <property type="entry name" value="GLUTATHIONE HYDROLASE"/>
    <property type="match status" value="1"/>
</dbReference>
<keyword evidence="7 9" id="KW-0012">Acyltransferase</keyword>
<evidence type="ECO:0000256" key="6">
    <source>
        <dbReference type="ARBA" id="ARBA00023145"/>
    </source>
</evidence>
<proteinExistence type="inferred from homology"/>
<dbReference type="NCBIfam" id="TIGR00066">
    <property type="entry name" value="g_glut_trans"/>
    <property type="match status" value="1"/>
</dbReference>
<evidence type="ECO:0000256" key="5">
    <source>
        <dbReference type="ARBA" id="ARBA00022801"/>
    </source>
</evidence>
<dbReference type="InterPro" id="IPR000101">
    <property type="entry name" value="GGT_peptidase"/>
</dbReference>
<dbReference type="SUPFAM" id="SSF56235">
    <property type="entry name" value="N-terminal nucleophile aminohydrolases (Ntn hydrolases)"/>
    <property type="match status" value="1"/>
</dbReference>
<comment type="catalytic activity">
    <reaction evidence="1 9">
        <text>an S-substituted glutathione + H2O = an S-substituted L-cysteinylglycine + L-glutamate</text>
        <dbReference type="Rhea" id="RHEA:59468"/>
        <dbReference type="ChEBI" id="CHEBI:15377"/>
        <dbReference type="ChEBI" id="CHEBI:29985"/>
        <dbReference type="ChEBI" id="CHEBI:90779"/>
        <dbReference type="ChEBI" id="CHEBI:143103"/>
        <dbReference type="EC" id="3.4.19.13"/>
    </reaction>
</comment>
<accession>A0ABV9LRX7</accession>
<evidence type="ECO:0000256" key="3">
    <source>
        <dbReference type="ARBA" id="ARBA00009381"/>
    </source>
</evidence>
<dbReference type="Pfam" id="PF01019">
    <property type="entry name" value="G_glu_transpept"/>
    <property type="match status" value="1"/>
</dbReference>
<dbReference type="InterPro" id="IPR043138">
    <property type="entry name" value="GGT_lsub"/>
</dbReference>
<dbReference type="Proteomes" id="UP001595897">
    <property type="component" value="Unassembled WGS sequence"/>
</dbReference>
<evidence type="ECO:0000256" key="7">
    <source>
        <dbReference type="ARBA" id="ARBA00023315"/>
    </source>
</evidence>
<organism evidence="12 13">
    <name type="scientific">Glaciecola siphonariae</name>
    <dbReference type="NCBI Taxonomy" id="521012"/>
    <lineage>
        <taxon>Bacteria</taxon>
        <taxon>Pseudomonadati</taxon>
        <taxon>Pseudomonadota</taxon>
        <taxon>Gammaproteobacteria</taxon>
        <taxon>Alteromonadales</taxon>
        <taxon>Alteromonadaceae</taxon>
        <taxon>Glaciecola</taxon>
    </lineage>
</organism>
<protein>
    <recommendedName>
        <fullName evidence="9">Glutathione hydrolase proenzyme</fullName>
        <ecNumber evidence="9">2.3.2.2</ecNumber>
        <ecNumber evidence="9">3.4.19.13</ecNumber>
    </recommendedName>
    <component>
        <recommendedName>
            <fullName evidence="9">Glutathione hydrolase large chain</fullName>
        </recommendedName>
    </component>
    <component>
        <recommendedName>
            <fullName evidence="9">Glutathione hydrolase small chain</fullName>
        </recommendedName>
    </component>
</protein>
<name>A0ABV9LRX7_9ALTE</name>
<evidence type="ECO:0000256" key="10">
    <source>
        <dbReference type="SAM" id="MobiDB-lite"/>
    </source>
</evidence>
<feature type="signal peptide" evidence="11">
    <location>
        <begin position="1"/>
        <end position="43"/>
    </location>
</feature>
<comment type="subunit">
    <text evidence="9">This enzyme consists of two polypeptide chains, which are synthesized in precursor form from a single polypeptide.</text>
</comment>
<keyword evidence="13" id="KW-1185">Reference proteome</keyword>
<dbReference type="PANTHER" id="PTHR43199:SF1">
    <property type="entry name" value="GLUTATHIONE HYDROLASE PROENZYME"/>
    <property type="match status" value="1"/>
</dbReference>
<evidence type="ECO:0000256" key="2">
    <source>
        <dbReference type="ARBA" id="ARBA00001089"/>
    </source>
</evidence>
<feature type="region of interest" description="Disordered" evidence="10">
    <location>
        <begin position="47"/>
        <end position="76"/>
    </location>
</feature>
<dbReference type="InterPro" id="IPR051792">
    <property type="entry name" value="GGT_bact"/>
</dbReference>
<keyword evidence="11" id="KW-0732">Signal</keyword>
<comment type="caution">
    <text evidence="12">The sequence shown here is derived from an EMBL/GenBank/DDBJ whole genome shotgun (WGS) entry which is preliminary data.</text>
</comment>
<evidence type="ECO:0000256" key="11">
    <source>
        <dbReference type="SAM" id="SignalP"/>
    </source>
</evidence>
<evidence type="ECO:0000256" key="4">
    <source>
        <dbReference type="ARBA" id="ARBA00022679"/>
    </source>
</evidence>
<evidence type="ECO:0000256" key="8">
    <source>
        <dbReference type="ARBA" id="ARBA00047417"/>
    </source>
</evidence>
<evidence type="ECO:0000256" key="9">
    <source>
        <dbReference type="RuleBase" id="RU368036"/>
    </source>
</evidence>
<dbReference type="EC" id="3.4.19.13" evidence="9"/>
<dbReference type="Gene3D" id="3.60.20.40">
    <property type="match status" value="1"/>
</dbReference>
<feature type="chain" id="PRO_5045180931" description="Glutathione hydrolase proenzyme" evidence="11">
    <location>
        <begin position="44"/>
        <end position="617"/>
    </location>
</feature>
<dbReference type="EMBL" id="JBHSGU010000002">
    <property type="protein sequence ID" value="MFC4699251.1"/>
    <property type="molecule type" value="Genomic_DNA"/>
</dbReference>
<dbReference type="RefSeq" id="WP_382406004.1">
    <property type="nucleotide sequence ID" value="NZ_JBHSGU010000002.1"/>
</dbReference>
<gene>
    <name evidence="12" type="primary">ggt</name>
    <name evidence="12" type="ORF">ACFO4O_03650</name>
</gene>
<comment type="pathway">
    <text evidence="9">Sulfur metabolism; glutathione metabolism.</text>
</comment>
<comment type="catalytic activity">
    <reaction evidence="2 9">
        <text>glutathione + H2O = L-cysteinylglycine + L-glutamate</text>
        <dbReference type="Rhea" id="RHEA:28807"/>
        <dbReference type="ChEBI" id="CHEBI:15377"/>
        <dbReference type="ChEBI" id="CHEBI:29985"/>
        <dbReference type="ChEBI" id="CHEBI:57925"/>
        <dbReference type="ChEBI" id="CHEBI:61694"/>
        <dbReference type="EC" id="3.4.19.13"/>
    </reaction>
</comment>